<dbReference type="AlphaFoldDB" id="A0A512DIJ1"/>
<gene>
    <name evidence="3" type="ORF">SAE02_04030</name>
</gene>
<feature type="compositionally biased region" description="Low complexity" evidence="1">
    <location>
        <begin position="60"/>
        <end position="69"/>
    </location>
</feature>
<accession>A0A512DIJ1</accession>
<evidence type="ECO:0000259" key="2">
    <source>
        <dbReference type="Pfam" id="PF01471"/>
    </source>
</evidence>
<dbReference type="EMBL" id="BJYZ01000002">
    <property type="protein sequence ID" value="GEO36255.1"/>
    <property type="molecule type" value="Genomic_DNA"/>
</dbReference>
<evidence type="ECO:0000313" key="3">
    <source>
        <dbReference type="EMBL" id="GEO36255.1"/>
    </source>
</evidence>
<feature type="domain" description="Peptidoglycan binding-like" evidence="2">
    <location>
        <begin position="78"/>
        <end position="125"/>
    </location>
</feature>
<reference evidence="3 4" key="1">
    <citation type="submission" date="2019-07" db="EMBL/GenBank/DDBJ databases">
        <title>Whole genome shotgun sequence of Skermanella aerolata NBRC 106429.</title>
        <authorList>
            <person name="Hosoyama A."/>
            <person name="Uohara A."/>
            <person name="Ohji S."/>
            <person name="Ichikawa N."/>
        </authorList>
    </citation>
    <scope>NUCLEOTIDE SEQUENCE [LARGE SCALE GENOMIC DNA]</scope>
    <source>
        <strain evidence="3 4">NBRC 106429</strain>
    </source>
</reference>
<protein>
    <recommendedName>
        <fullName evidence="2">Peptidoglycan binding-like domain-containing protein</fullName>
    </recommendedName>
</protein>
<evidence type="ECO:0000313" key="4">
    <source>
        <dbReference type="Proteomes" id="UP000321523"/>
    </source>
</evidence>
<dbReference type="Gene3D" id="1.10.101.10">
    <property type="entry name" value="PGBD-like superfamily/PGBD"/>
    <property type="match status" value="1"/>
</dbReference>
<dbReference type="InterPro" id="IPR036365">
    <property type="entry name" value="PGBD-like_sf"/>
</dbReference>
<sequence>MPRIAMAPALIIGLLTTALFGLFYMAALNNPIINRPPRPVASAPAPKPAPVAAPAPAPAAPVVTSQPAAPDLSRALTRGEMREVQTLLKSAGYDPGPADGLMGPKTRTAIMSFGESHGVELTAEPQLRLLEALRAAAR</sequence>
<feature type="compositionally biased region" description="Pro residues" evidence="1">
    <location>
        <begin position="35"/>
        <end position="59"/>
    </location>
</feature>
<dbReference type="InterPro" id="IPR036366">
    <property type="entry name" value="PGBDSf"/>
</dbReference>
<dbReference type="SUPFAM" id="SSF47090">
    <property type="entry name" value="PGBD-like"/>
    <property type="match status" value="1"/>
</dbReference>
<dbReference type="InterPro" id="IPR002477">
    <property type="entry name" value="Peptidoglycan-bd-like"/>
</dbReference>
<dbReference type="Proteomes" id="UP000321523">
    <property type="component" value="Unassembled WGS sequence"/>
</dbReference>
<keyword evidence="4" id="KW-1185">Reference proteome</keyword>
<proteinExistence type="predicted"/>
<dbReference type="RefSeq" id="WP_157599314.1">
    <property type="nucleotide sequence ID" value="NZ_BJYZ01000002.1"/>
</dbReference>
<feature type="region of interest" description="Disordered" evidence="1">
    <location>
        <begin position="35"/>
        <end position="69"/>
    </location>
</feature>
<organism evidence="3 4">
    <name type="scientific">Skermanella aerolata</name>
    <dbReference type="NCBI Taxonomy" id="393310"/>
    <lineage>
        <taxon>Bacteria</taxon>
        <taxon>Pseudomonadati</taxon>
        <taxon>Pseudomonadota</taxon>
        <taxon>Alphaproteobacteria</taxon>
        <taxon>Rhodospirillales</taxon>
        <taxon>Azospirillaceae</taxon>
        <taxon>Skermanella</taxon>
    </lineage>
</organism>
<dbReference type="Pfam" id="PF01471">
    <property type="entry name" value="PG_binding_1"/>
    <property type="match status" value="1"/>
</dbReference>
<evidence type="ECO:0000256" key="1">
    <source>
        <dbReference type="SAM" id="MobiDB-lite"/>
    </source>
</evidence>
<name>A0A512DIJ1_9PROT</name>
<comment type="caution">
    <text evidence="3">The sequence shown here is derived from an EMBL/GenBank/DDBJ whole genome shotgun (WGS) entry which is preliminary data.</text>
</comment>